<comment type="caution">
    <text evidence="1">The sequence shown here is derived from an EMBL/GenBank/DDBJ whole genome shotgun (WGS) entry which is preliminary data.</text>
</comment>
<sequence>MESTTSTTLSDTSTTLHSFSDMEETRSVPLTYGTQNQGLSAAPATHEPLWPGALDRGTSTGPGAEPGVTQWSVTPAEADKERSTSLPAAPASYETSTSRTATTSLTGSSILTNASTYADQSGWQTTGAGRYTTASGLGKKDEDETESAPQYGIWLPVVTCLLVLFLLIFMMVYLISSGYLRKAGKTSNTPVPGEYQEPTSTKWPLPAGHVGGPCNTSVPCLGHSQCLRGVCRCEGPSLIVIKGVCTLKTTRTARTRGVTSTTHFDGTTLPPVVLFTHVRTVRLLTGAPTSASDSTAHRAKGRAHQRTNRTEGFPSASDSTMPITKRFEERTQNRSSERAVTRSANLSTERGSTGKGSDSKPTKHSVNHTKERSGSSIAERSAEPTTGRNRYLITQHRPNDTVGRSANQTTKVSGSDTVPGRSASRTTEVDASRTTQRSVNHTAESTTKSTAEKSVSASEAPGYRLVLKLIYGLGNPRTETRS</sequence>
<reference evidence="1" key="1">
    <citation type="submission" date="2020-05" db="EMBL/GenBank/DDBJ databases">
        <title>Large-scale comparative analyses of tick genomes elucidate their genetic diversity and vector capacities.</title>
        <authorList>
            <person name="Jia N."/>
            <person name="Wang J."/>
            <person name="Shi W."/>
            <person name="Du L."/>
            <person name="Sun Y."/>
            <person name="Zhan W."/>
            <person name="Jiang J."/>
            <person name="Wang Q."/>
            <person name="Zhang B."/>
            <person name="Ji P."/>
            <person name="Sakyi L.B."/>
            <person name="Cui X."/>
            <person name="Yuan T."/>
            <person name="Jiang B."/>
            <person name="Yang W."/>
            <person name="Lam T.T.-Y."/>
            <person name="Chang Q."/>
            <person name="Ding S."/>
            <person name="Wang X."/>
            <person name="Zhu J."/>
            <person name="Ruan X."/>
            <person name="Zhao L."/>
            <person name="Wei J."/>
            <person name="Que T."/>
            <person name="Du C."/>
            <person name="Cheng J."/>
            <person name="Dai P."/>
            <person name="Han X."/>
            <person name="Huang E."/>
            <person name="Gao Y."/>
            <person name="Liu J."/>
            <person name="Shao H."/>
            <person name="Ye R."/>
            <person name="Li L."/>
            <person name="Wei W."/>
            <person name="Wang X."/>
            <person name="Wang C."/>
            <person name="Yang T."/>
            <person name="Huo Q."/>
            <person name="Li W."/>
            <person name="Guo W."/>
            <person name="Chen H."/>
            <person name="Zhou L."/>
            <person name="Ni X."/>
            <person name="Tian J."/>
            <person name="Zhou Y."/>
            <person name="Sheng Y."/>
            <person name="Liu T."/>
            <person name="Pan Y."/>
            <person name="Xia L."/>
            <person name="Li J."/>
            <person name="Zhao F."/>
            <person name="Cao W."/>
        </authorList>
    </citation>
    <scope>NUCLEOTIDE SEQUENCE</scope>
    <source>
        <strain evidence="1">Hyas-2018</strain>
    </source>
</reference>
<accession>A0ACB7RHS1</accession>
<keyword evidence="2" id="KW-1185">Reference proteome</keyword>
<organism evidence="1 2">
    <name type="scientific">Hyalomma asiaticum</name>
    <name type="common">Tick</name>
    <dbReference type="NCBI Taxonomy" id="266040"/>
    <lineage>
        <taxon>Eukaryota</taxon>
        <taxon>Metazoa</taxon>
        <taxon>Ecdysozoa</taxon>
        <taxon>Arthropoda</taxon>
        <taxon>Chelicerata</taxon>
        <taxon>Arachnida</taxon>
        <taxon>Acari</taxon>
        <taxon>Parasitiformes</taxon>
        <taxon>Ixodida</taxon>
        <taxon>Ixodoidea</taxon>
        <taxon>Ixodidae</taxon>
        <taxon>Hyalomminae</taxon>
        <taxon>Hyalomma</taxon>
    </lineage>
</organism>
<gene>
    <name evidence="1" type="ORF">HPB50_004989</name>
</gene>
<proteinExistence type="predicted"/>
<dbReference type="Proteomes" id="UP000821845">
    <property type="component" value="Chromosome 9"/>
</dbReference>
<name>A0ACB7RHS1_HYAAI</name>
<evidence type="ECO:0000313" key="1">
    <source>
        <dbReference type="EMBL" id="KAH6921790.1"/>
    </source>
</evidence>
<protein>
    <submittedName>
        <fullName evidence="1">Uncharacterized protein</fullName>
    </submittedName>
</protein>
<dbReference type="EMBL" id="CM023489">
    <property type="protein sequence ID" value="KAH6921790.1"/>
    <property type="molecule type" value="Genomic_DNA"/>
</dbReference>
<evidence type="ECO:0000313" key="2">
    <source>
        <dbReference type="Proteomes" id="UP000821845"/>
    </source>
</evidence>